<protein>
    <submittedName>
        <fullName evidence="4">Arylsulfatase A</fullName>
    </submittedName>
</protein>
<dbReference type="GO" id="GO:0016787">
    <property type="term" value="F:hydrolase activity"/>
    <property type="evidence" value="ECO:0007669"/>
    <property type="project" value="UniProtKB-KW"/>
</dbReference>
<evidence type="ECO:0000313" key="4">
    <source>
        <dbReference type="EMBL" id="SHO63289.1"/>
    </source>
</evidence>
<evidence type="ECO:0000256" key="1">
    <source>
        <dbReference type="ARBA" id="ARBA00008779"/>
    </source>
</evidence>
<comment type="similarity">
    <text evidence="1">Belongs to the sulfatase family.</text>
</comment>
<feature type="domain" description="N-sulphoglucosamine sulphohydrolase C-terminal" evidence="3">
    <location>
        <begin position="342"/>
        <end position="494"/>
    </location>
</feature>
<keyword evidence="2" id="KW-0378">Hydrolase</keyword>
<dbReference type="CDD" id="cd16031">
    <property type="entry name" value="G6S_like"/>
    <property type="match status" value="1"/>
</dbReference>
<name>A0A1M7ZEQ4_9BACT</name>
<gene>
    <name evidence="4" type="ORF">SAMN04488108_2653</name>
</gene>
<dbReference type="Proteomes" id="UP000184609">
    <property type="component" value="Unassembled WGS sequence"/>
</dbReference>
<dbReference type="PANTHER" id="PTHR43108:SF6">
    <property type="entry name" value="N-SULPHOGLUCOSAMINE SULPHOHYDROLASE"/>
    <property type="match status" value="1"/>
</dbReference>
<dbReference type="STRING" id="1073327.SAMN04488108_2653"/>
<dbReference type="EMBL" id="FRXN01000003">
    <property type="protein sequence ID" value="SHO63289.1"/>
    <property type="molecule type" value="Genomic_DNA"/>
</dbReference>
<dbReference type="SUPFAM" id="SSF53649">
    <property type="entry name" value="Alkaline phosphatase-like"/>
    <property type="match status" value="1"/>
</dbReference>
<dbReference type="InterPro" id="IPR017850">
    <property type="entry name" value="Alkaline_phosphatase_core_sf"/>
</dbReference>
<sequence>MVYLSFLLLSACSQEVKVEEKPKKRPNIVFIMSDDHAYQAISAYGGPLADLAPTPNIDRIAKDGMLFVNCLVTNSICGPSRAAILTGKYSHKNGFIDNTIGSTFDFSQESFAKVLQQAGYQTATIGKLHLGDVPTGFDYYDILPGQGRYYNPQFINQNGQYEVEGYATDIITDKTIEWLDSAKNDEKPFMVMMWHKAPHRNWEPGPNELGMYENVTFPEPESLFDDYSGNREAASLNNMSIAKTMKLETDLKLMENAPAAMTEAQKEQWNAVYKPIYDDFKKANLSGDELTSYKYQRYMRDYLASVSAVDKSVGKVLDYLKANGLDENTIVIYTSDQGFYLGEHGWFDKRWMYRESLRTPLLIKWPGVVKPGTVNEDLVSNLDFGETLIDVAGAQIPAEMQGVSMLPILEGKTPEDWRKGHYYHYYEHPSEHNVMRHYGITTSKYKLIHFYYDIDEWELFDLEKDPSEMNNVYGDPAYAEVQKVLHQDLEALRNKYQDNDSLNQVFIEEYKEKVKKNPVIEYWKLTREELQKYFSGGGEGGEKKKE</sequence>
<dbReference type="InterPro" id="IPR024607">
    <property type="entry name" value="Sulfatase_CS"/>
</dbReference>
<reference evidence="5" key="1">
    <citation type="submission" date="2016-12" db="EMBL/GenBank/DDBJ databases">
        <authorList>
            <person name="Varghese N."/>
            <person name="Submissions S."/>
        </authorList>
    </citation>
    <scope>NUCLEOTIDE SEQUENCE [LARGE SCALE GENOMIC DNA]</scope>
    <source>
        <strain evidence="5">DSM 25035</strain>
    </source>
</reference>
<evidence type="ECO:0000256" key="2">
    <source>
        <dbReference type="ARBA" id="ARBA00022801"/>
    </source>
</evidence>
<dbReference type="Pfam" id="PF16347">
    <property type="entry name" value="SGSH_C"/>
    <property type="match status" value="1"/>
</dbReference>
<organism evidence="4 5">
    <name type="scientific">Algoriphagus zhangzhouensis</name>
    <dbReference type="NCBI Taxonomy" id="1073327"/>
    <lineage>
        <taxon>Bacteria</taxon>
        <taxon>Pseudomonadati</taxon>
        <taxon>Bacteroidota</taxon>
        <taxon>Cytophagia</taxon>
        <taxon>Cytophagales</taxon>
        <taxon>Cyclobacteriaceae</taxon>
        <taxon>Algoriphagus</taxon>
    </lineage>
</organism>
<dbReference type="PROSITE" id="PS00523">
    <property type="entry name" value="SULFATASE_1"/>
    <property type="match status" value="1"/>
</dbReference>
<keyword evidence="5" id="KW-1185">Reference proteome</keyword>
<dbReference type="AlphaFoldDB" id="A0A1M7ZEQ4"/>
<dbReference type="PANTHER" id="PTHR43108">
    <property type="entry name" value="N-ACETYLGLUCOSAMINE-6-SULFATASE FAMILY MEMBER"/>
    <property type="match status" value="1"/>
</dbReference>
<proteinExistence type="inferred from homology"/>
<dbReference type="InterPro" id="IPR032506">
    <property type="entry name" value="SGSH_C"/>
</dbReference>
<accession>A0A1M7ZEQ4</accession>
<evidence type="ECO:0000313" key="5">
    <source>
        <dbReference type="Proteomes" id="UP000184609"/>
    </source>
</evidence>
<evidence type="ECO:0000259" key="3">
    <source>
        <dbReference type="Pfam" id="PF16347"/>
    </source>
</evidence>
<dbReference type="Gene3D" id="3.40.720.10">
    <property type="entry name" value="Alkaline Phosphatase, subunit A"/>
    <property type="match status" value="1"/>
</dbReference>